<dbReference type="InterPro" id="IPR006214">
    <property type="entry name" value="Bax_inhibitor_1-related"/>
</dbReference>
<evidence type="ECO:0000256" key="4">
    <source>
        <dbReference type="ARBA" id="ARBA00022989"/>
    </source>
</evidence>
<evidence type="ECO:0000256" key="5">
    <source>
        <dbReference type="ARBA" id="ARBA00023136"/>
    </source>
</evidence>
<keyword evidence="4 6" id="KW-1133">Transmembrane helix</keyword>
<feature type="transmembrane region" description="Helical" evidence="6">
    <location>
        <begin position="111"/>
        <end position="129"/>
    </location>
</feature>
<feature type="transmembrane region" description="Helical" evidence="6">
    <location>
        <begin position="205"/>
        <end position="225"/>
    </location>
</feature>
<proteinExistence type="inferred from homology"/>
<organism evidence="7 8">
    <name type="scientific">Fusobacterium equinum</name>
    <dbReference type="NCBI Taxonomy" id="134605"/>
    <lineage>
        <taxon>Bacteria</taxon>
        <taxon>Fusobacteriati</taxon>
        <taxon>Fusobacteriota</taxon>
        <taxon>Fusobacteriia</taxon>
        <taxon>Fusobacteriales</taxon>
        <taxon>Fusobacteriaceae</taxon>
        <taxon>Fusobacterium</taxon>
    </lineage>
</organism>
<keyword evidence="3 6" id="KW-0812">Transmembrane</keyword>
<accession>A0A133NDL1</accession>
<feature type="transmembrane region" description="Helical" evidence="6">
    <location>
        <begin position="56"/>
        <end position="75"/>
    </location>
</feature>
<evidence type="ECO:0000256" key="1">
    <source>
        <dbReference type="ARBA" id="ARBA00004141"/>
    </source>
</evidence>
<name>A0A133NDL1_9FUSO</name>
<feature type="transmembrane region" description="Helical" evidence="6">
    <location>
        <begin position="165"/>
        <end position="184"/>
    </location>
</feature>
<evidence type="ECO:0000256" key="6">
    <source>
        <dbReference type="RuleBase" id="RU004379"/>
    </source>
</evidence>
<dbReference type="Pfam" id="PF01027">
    <property type="entry name" value="Bax1-I"/>
    <property type="match status" value="1"/>
</dbReference>
<dbReference type="STRING" id="134605.HMPREF3206_01038"/>
<dbReference type="GO" id="GO:0005886">
    <property type="term" value="C:plasma membrane"/>
    <property type="evidence" value="ECO:0007669"/>
    <property type="project" value="TreeGrafter"/>
</dbReference>
<keyword evidence="8" id="KW-1185">Reference proteome</keyword>
<dbReference type="PATRIC" id="fig|134605.3.peg.1031"/>
<gene>
    <name evidence="7" type="ORF">HMPREF3206_01038</name>
</gene>
<comment type="similarity">
    <text evidence="2 6">Belongs to the BI1 family.</text>
</comment>
<feature type="transmembrane region" description="Helical" evidence="6">
    <location>
        <begin position="24"/>
        <end position="44"/>
    </location>
</feature>
<evidence type="ECO:0008006" key="9">
    <source>
        <dbReference type="Google" id="ProtNLM"/>
    </source>
</evidence>
<dbReference type="Proteomes" id="UP000070617">
    <property type="component" value="Unassembled WGS sequence"/>
</dbReference>
<comment type="subcellular location">
    <subcellularLocation>
        <location evidence="1">Membrane</location>
        <topology evidence="1">Multi-pass membrane protein</topology>
    </subcellularLocation>
</comment>
<evidence type="ECO:0000256" key="3">
    <source>
        <dbReference type="ARBA" id="ARBA00022692"/>
    </source>
</evidence>
<protein>
    <recommendedName>
        <fullName evidence="9">Inner membrane protein YbhL</fullName>
    </recommendedName>
</protein>
<dbReference type="PANTHER" id="PTHR23291:SF50">
    <property type="entry name" value="PROTEIN LIFEGUARD 4"/>
    <property type="match status" value="1"/>
</dbReference>
<evidence type="ECO:0000256" key="2">
    <source>
        <dbReference type="ARBA" id="ARBA00010350"/>
    </source>
</evidence>
<feature type="transmembrane region" description="Helical" evidence="6">
    <location>
        <begin position="141"/>
        <end position="159"/>
    </location>
</feature>
<keyword evidence="5 6" id="KW-0472">Membrane</keyword>
<comment type="caution">
    <text evidence="7">The sequence shown here is derived from an EMBL/GenBank/DDBJ whole genome shotgun (WGS) entry which is preliminary data.</text>
</comment>
<feature type="transmembrane region" description="Helical" evidence="6">
    <location>
        <begin position="87"/>
        <end position="105"/>
    </location>
</feature>
<sequence>MIGGKNMSGMYVDIQKSNSFLRKVFLYMIVGIVLSVVTPISLYFVAPKFLGLALQYYRVLVIVELIAVFTLSFRVYKMSSGTVKTLFVLYSMLNGLTLCTIGFLYDPMIVLYSFGITLSIFTVSAFYGFKTTEDLASYSRFFTIGLVSLILVSLVNLWLGVSSLYWMITVGGTVLFTGLIAYDVNRIRNMSFYLAEEDGEDVEKYAVMGALSLYLDFINLFLYILRFSGKKR</sequence>
<dbReference type="EMBL" id="LRPX01000047">
    <property type="protein sequence ID" value="KXA14353.1"/>
    <property type="molecule type" value="Genomic_DNA"/>
</dbReference>
<dbReference type="PANTHER" id="PTHR23291">
    <property type="entry name" value="BAX INHIBITOR-RELATED"/>
    <property type="match status" value="1"/>
</dbReference>
<dbReference type="AlphaFoldDB" id="A0A133NDL1"/>
<reference evidence="8" key="1">
    <citation type="submission" date="2016-01" db="EMBL/GenBank/DDBJ databases">
        <authorList>
            <person name="Mitreva M."/>
            <person name="Pepin K.H."/>
            <person name="Mihindukulasuriya K.A."/>
            <person name="Fulton R."/>
            <person name="Fronick C."/>
            <person name="O'Laughlin M."/>
            <person name="Miner T."/>
            <person name="Herter B."/>
            <person name="Rosa B.A."/>
            <person name="Cordes M."/>
            <person name="Tomlinson C."/>
            <person name="Wollam A."/>
            <person name="Palsikar V.B."/>
            <person name="Mardis E.R."/>
            <person name="Wilson R.K."/>
        </authorList>
    </citation>
    <scope>NUCLEOTIDE SEQUENCE [LARGE SCALE GENOMIC DNA]</scope>
    <source>
        <strain evidence="8">CMW8396</strain>
    </source>
</reference>
<evidence type="ECO:0000313" key="8">
    <source>
        <dbReference type="Proteomes" id="UP000070617"/>
    </source>
</evidence>
<evidence type="ECO:0000313" key="7">
    <source>
        <dbReference type="EMBL" id="KXA14353.1"/>
    </source>
</evidence>
<dbReference type="CDD" id="cd10432">
    <property type="entry name" value="BI-1-like_bacterial"/>
    <property type="match status" value="1"/>
</dbReference>